<dbReference type="VEuPathDB" id="MicrosporidiaDB:CWI38_0743p0010"/>
<gene>
    <name evidence="3" type="ORF">CWI38_0743p0010</name>
</gene>
<evidence type="ECO:0000313" key="3">
    <source>
        <dbReference type="EMBL" id="TBU12474.1"/>
    </source>
</evidence>
<accession>A0A4Q9LV68</accession>
<feature type="region of interest" description="Disordered" evidence="1">
    <location>
        <begin position="81"/>
        <end position="103"/>
    </location>
</feature>
<dbReference type="Proteomes" id="UP000292282">
    <property type="component" value="Unassembled WGS sequence"/>
</dbReference>
<dbReference type="EMBL" id="PITK01000743">
    <property type="protein sequence ID" value="TBU12474.1"/>
    <property type="molecule type" value="Genomic_DNA"/>
</dbReference>
<comment type="caution">
    <text evidence="3">The sequence shown here is derived from an EMBL/GenBank/DDBJ whole genome shotgun (WGS) entry which is preliminary data.</text>
</comment>
<dbReference type="AlphaFoldDB" id="A0A4Q9LV68"/>
<keyword evidence="4" id="KW-1185">Reference proteome</keyword>
<feature type="signal peptide" evidence="2">
    <location>
        <begin position="1"/>
        <end position="17"/>
    </location>
</feature>
<protein>
    <submittedName>
        <fullName evidence="3">Uncharacterized protein</fullName>
    </submittedName>
</protein>
<feature type="chain" id="PRO_5020483886" evidence="2">
    <location>
        <begin position="18"/>
        <end position="545"/>
    </location>
</feature>
<organism evidence="3 4">
    <name type="scientific">Hamiltosporidium tvaerminnensis</name>
    <dbReference type="NCBI Taxonomy" id="1176355"/>
    <lineage>
        <taxon>Eukaryota</taxon>
        <taxon>Fungi</taxon>
        <taxon>Fungi incertae sedis</taxon>
        <taxon>Microsporidia</taxon>
        <taxon>Dubosqiidae</taxon>
        <taxon>Hamiltosporidium</taxon>
    </lineage>
</organism>
<sequence length="545" mass="64324">MQKLIIFLEMIISTVFCTLESTVEDDIQHAQNQSRRCNFEVNRESQDMKVKIGDQHASNSGHGPKKAQYFGDQDGCDLFTSEPSTSQFEPSPRKQKRRLTNEKNSLRLLENPQRNITLKMKLENIEAVKNNFLKQLLDSKILKFTSENMNLPENRRYNPTVGYPIATETQYFNNIANIIDRYINRILNDRNLSFANLKGKYNSKDYSSSFLKSSHFEVIENVKKELVNIKKVNNIYDLEDIIAYSEKIRIFRIKSKKTFTKLQLQEMLTSLEIRNVKEELQKYRNIPSFYEFMLFKHRYADNIIDHIEEGCFLMLTENDLSKAYKNLSYKNKIDLEIQPLKIILMHIYLGLKNGLCLFKKYIIVYLLEFTHLFITEKILNLCINDDFGRNIFSLYHYIYDDSMSLQADLFLRIGNALAFLSLHNYHTSQDINLSFSKIMNHISQKSYIITLQAILRDIFPNCIHFSAFYPELFTNVGNFIENITLTEKWEDLDSRIKILFFKFCIKYAYMLRHLLSSDYHYEKMVLDSSMTQLYNDISSSFNEPV</sequence>
<evidence type="ECO:0000313" key="4">
    <source>
        <dbReference type="Proteomes" id="UP000292282"/>
    </source>
</evidence>
<evidence type="ECO:0000256" key="2">
    <source>
        <dbReference type="SAM" id="SignalP"/>
    </source>
</evidence>
<keyword evidence="2" id="KW-0732">Signal</keyword>
<reference evidence="3 4" key="1">
    <citation type="submission" date="2017-12" db="EMBL/GenBank/DDBJ databases">
        <authorList>
            <person name="Pombert J.-F."/>
            <person name="Haag K.L."/>
            <person name="Ebert D."/>
        </authorList>
    </citation>
    <scope>NUCLEOTIDE SEQUENCE [LARGE SCALE GENOMIC DNA]</scope>
    <source>
        <strain evidence="3">IL-G-3</strain>
    </source>
</reference>
<evidence type="ECO:0000256" key="1">
    <source>
        <dbReference type="SAM" id="MobiDB-lite"/>
    </source>
</evidence>
<proteinExistence type="predicted"/>
<name>A0A4Q9LV68_9MICR</name>